<evidence type="ECO:0000256" key="1">
    <source>
        <dbReference type="SAM" id="MobiDB-lite"/>
    </source>
</evidence>
<dbReference type="Proteomes" id="UP001311232">
    <property type="component" value="Unassembled WGS sequence"/>
</dbReference>
<keyword evidence="3" id="KW-1185">Reference proteome</keyword>
<sequence length="70" mass="7515">MATLDRQIPSPDTFLCEPWSSFVSATKLHFVDNAVPSSEKGDTDSCCPAEAAKVGRNEPAQHMESQSSSS</sequence>
<name>A0AAV9SJ06_9TELE</name>
<reference evidence="2 3" key="1">
    <citation type="submission" date="2021-06" db="EMBL/GenBank/DDBJ databases">
        <authorList>
            <person name="Palmer J.M."/>
        </authorList>
    </citation>
    <scope>NUCLEOTIDE SEQUENCE [LARGE SCALE GENOMIC DNA]</scope>
    <source>
        <strain evidence="2 3">MEX-2019</strain>
        <tissue evidence="2">Muscle</tissue>
    </source>
</reference>
<accession>A0AAV9SJ06</accession>
<feature type="region of interest" description="Disordered" evidence="1">
    <location>
        <begin position="35"/>
        <end position="70"/>
    </location>
</feature>
<evidence type="ECO:0008006" key="4">
    <source>
        <dbReference type="Google" id="ProtNLM"/>
    </source>
</evidence>
<dbReference type="EMBL" id="JAHHUM010000318">
    <property type="protein sequence ID" value="KAK5621088.1"/>
    <property type="molecule type" value="Genomic_DNA"/>
</dbReference>
<proteinExistence type="predicted"/>
<comment type="caution">
    <text evidence="2">The sequence shown here is derived from an EMBL/GenBank/DDBJ whole genome shotgun (WGS) entry which is preliminary data.</text>
</comment>
<evidence type="ECO:0000313" key="3">
    <source>
        <dbReference type="Proteomes" id="UP001311232"/>
    </source>
</evidence>
<dbReference type="AlphaFoldDB" id="A0AAV9SJ06"/>
<evidence type="ECO:0000313" key="2">
    <source>
        <dbReference type="EMBL" id="KAK5621088.1"/>
    </source>
</evidence>
<gene>
    <name evidence="2" type="ORF">CRENBAI_014309</name>
</gene>
<organism evidence="2 3">
    <name type="scientific">Crenichthys baileyi</name>
    <name type="common">White River springfish</name>
    <dbReference type="NCBI Taxonomy" id="28760"/>
    <lineage>
        <taxon>Eukaryota</taxon>
        <taxon>Metazoa</taxon>
        <taxon>Chordata</taxon>
        <taxon>Craniata</taxon>
        <taxon>Vertebrata</taxon>
        <taxon>Euteleostomi</taxon>
        <taxon>Actinopterygii</taxon>
        <taxon>Neopterygii</taxon>
        <taxon>Teleostei</taxon>
        <taxon>Neoteleostei</taxon>
        <taxon>Acanthomorphata</taxon>
        <taxon>Ovalentaria</taxon>
        <taxon>Atherinomorphae</taxon>
        <taxon>Cyprinodontiformes</taxon>
        <taxon>Goodeidae</taxon>
        <taxon>Crenichthys</taxon>
    </lineage>
</organism>
<protein>
    <recommendedName>
        <fullName evidence="4">Ataxin-7-like protein 1</fullName>
    </recommendedName>
</protein>